<dbReference type="AlphaFoldDB" id="A0A1I4E329"/>
<dbReference type="PROSITE" id="PS50206">
    <property type="entry name" value="RHODANESE_3"/>
    <property type="match status" value="1"/>
</dbReference>
<dbReference type="Proteomes" id="UP000199533">
    <property type="component" value="Unassembled WGS sequence"/>
</dbReference>
<dbReference type="CDD" id="cd00158">
    <property type="entry name" value="RHOD"/>
    <property type="match status" value="1"/>
</dbReference>
<dbReference type="SUPFAM" id="SSF52821">
    <property type="entry name" value="Rhodanese/Cell cycle control phosphatase"/>
    <property type="match status" value="1"/>
</dbReference>
<feature type="domain" description="Rhodanese" evidence="1">
    <location>
        <begin position="59"/>
        <end position="143"/>
    </location>
</feature>
<dbReference type="PANTHER" id="PTHR43031">
    <property type="entry name" value="FAD-DEPENDENT OXIDOREDUCTASE"/>
    <property type="match status" value="1"/>
</dbReference>
<name>A0A1I4E329_9PROT</name>
<keyword evidence="3" id="KW-1185">Reference proteome</keyword>
<gene>
    <name evidence="2" type="ORF">SAMN05216302_102547</name>
</gene>
<evidence type="ECO:0000313" key="3">
    <source>
        <dbReference type="Proteomes" id="UP000199533"/>
    </source>
</evidence>
<dbReference type="PANTHER" id="PTHR43031:SF16">
    <property type="entry name" value="OXIDOREDUCTASE"/>
    <property type="match status" value="1"/>
</dbReference>
<dbReference type="OrthoDB" id="9789348at2"/>
<dbReference type="EMBL" id="FOSP01000025">
    <property type="protein sequence ID" value="SFL00204.1"/>
    <property type="molecule type" value="Genomic_DNA"/>
</dbReference>
<protein>
    <submittedName>
        <fullName evidence="2">Rhodanese-related sulfurtransferase</fullName>
    </submittedName>
</protein>
<proteinExistence type="predicted"/>
<dbReference type="PROSITE" id="PS51257">
    <property type="entry name" value="PROKAR_LIPOPROTEIN"/>
    <property type="match status" value="1"/>
</dbReference>
<dbReference type="Gene3D" id="3.40.250.10">
    <property type="entry name" value="Rhodanese-like domain"/>
    <property type="match status" value="1"/>
</dbReference>
<keyword evidence="2" id="KW-0808">Transferase</keyword>
<dbReference type="STRING" id="52441.SAMN05216302_102547"/>
<dbReference type="InterPro" id="IPR050229">
    <property type="entry name" value="GlpE_sulfurtransferase"/>
</dbReference>
<dbReference type="InterPro" id="IPR001763">
    <property type="entry name" value="Rhodanese-like_dom"/>
</dbReference>
<reference evidence="3" key="1">
    <citation type="submission" date="2016-10" db="EMBL/GenBank/DDBJ databases">
        <authorList>
            <person name="Varghese N."/>
            <person name="Submissions S."/>
        </authorList>
    </citation>
    <scope>NUCLEOTIDE SEQUENCE [LARGE SCALE GENOMIC DNA]</scope>
    <source>
        <strain evidence="3">Nm69</strain>
    </source>
</reference>
<evidence type="ECO:0000259" key="1">
    <source>
        <dbReference type="PROSITE" id="PS50206"/>
    </source>
</evidence>
<accession>A0A1I4E329</accession>
<dbReference type="GO" id="GO:0016740">
    <property type="term" value="F:transferase activity"/>
    <property type="evidence" value="ECO:0007669"/>
    <property type="project" value="UniProtKB-KW"/>
</dbReference>
<sequence length="170" mass="19367">MRLLKYFSGFCLLGFISFAAACYISPKIFVKTAYALVKLEFDDLPEISSQSLYALSSDENSDHIIVDVRTLEERQVSIIPGAINETHFERNLSGYQNKKIIVYCTIGYRSGYYTQSLRQKGLDAYNLSAGILGWTHINGRLFNSQGKATKRVHIYSRPWDLALKNYIAVY</sequence>
<organism evidence="2 3">
    <name type="scientific">Nitrosomonas aestuarii</name>
    <dbReference type="NCBI Taxonomy" id="52441"/>
    <lineage>
        <taxon>Bacteria</taxon>
        <taxon>Pseudomonadati</taxon>
        <taxon>Pseudomonadota</taxon>
        <taxon>Betaproteobacteria</taxon>
        <taxon>Nitrosomonadales</taxon>
        <taxon>Nitrosomonadaceae</taxon>
        <taxon>Nitrosomonas</taxon>
    </lineage>
</organism>
<evidence type="ECO:0000313" key="2">
    <source>
        <dbReference type="EMBL" id="SFL00204.1"/>
    </source>
</evidence>
<dbReference type="InterPro" id="IPR036873">
    <property type="entry name" value="Rhodanese-like_dom_sf"/>
</dbReference>
<dbReference type="Pfam" id="PF00581">
    <property type="entry name" value="Rhodanese"/>
    <property type="match status" value="1"/>
</dbReference>
<dbReference type="SMART" id="SM00450">
    <property type="entry name" value="RHOD"/>
    <property type="match status" value="1"/>
</dbReference>